<sequence>LRRQARLRREYIYRKSVEEKERSTYERKKKLKIALEEGKPIPTELRKDEAELRKAIE</sequence>
<keyword evidence="2" id="KW-1185">Reference proteome</keyword>
<evidence type="ECO:0000313" key="2">
    <source>
        <dbReference type="Proteomes" id="UP001159427"/>
    </source>
</evidence>
<comment type="caution">
    <text evidence="1">The sequence shown here is derived from an EMBL/GenBank/DDBJ whole genome shotgun (WGS) entry which is preliminary data.</text>
</comment>
<gene>
    <name evidence="1" type="ORF">PEVE_00012387</name>
</gene>
<dbReference type="Proteomes" id="UP001159427">
    <property type="component" value="Unassembled WGS sequence"/>
</dbReference>
<evidence type="ECO:0000313" key="1">
    <source>
        <dbReference type="EMBL" id="CAH3179468.1"/>
    </source>
</evidence>
<feature type="non-terminal residue" evidence="1">
    <location>
        <position position="1"/>
    </location>
</feature>
<organism evidence="1 2">
    <name type="scientific">Porites evermanni</name>
    <dbReference type="NCBI Taxonomy" id="104178"/>
    <lineage>
        <taxon>Eukaryota</taxon>
        <taxon>Metazoa</taxon>
        <taxon>Cnidaria</taxon>
        <taxon>Anthozoa</taxon>
        <taxon>Hexacorallia</taxon>
        <taxon>Scleractinia</taxon>
        <taxon>Fungiina</taxon>
        <taxon>Poritidae</taxon>
        <taxon>Porites</taxon>
    </lineage>
</organism>
<dbReference type="EMBL" id="CALNXI010001909">
    <property type="protein sequence ID" value="CAH3179468.1"/>
    <property type="molecule type" value="Genomic_DNA"/>
</dbReference>
<protein>
    <submittedName>
        <fullName evidence="1">Uncharacterized protein</fullName>
    </submittedName>
</protein>
<accession>A0ABN8RKL8</accession>
<proteinExistence type="predicted"/>
<reference evidence="1 2" key="1">
    <citation type="submission" date="2022-05" db="EMBL/GenBank/DDBJ databases">
        <authorList>
            <consortium name="Genoscope - CEA"/>
            <person name="William W."/>
        </authorList>
    </citation>
    <scope>NUCLEOTIDE SEQUENCE [LARGE SCALE GENOMIC DNA]</scope>
</reference>
<feature type="non-terminal residue" evidence="1">
    <location>
        <position position="57"/>
    </location>
</feature>
<name>A0ABN8RKL8_9CNID</name>